<keyword evidence="1" id="KW-1133">Transmembrane helix</keyword>
<reference evidence="2" key="2">
    <citation type="journal article" date="2015" name="Data Brief">
        <title>Shoot transcriptome of the giant reed, Arundo donax.</title>
        <authorList>
            <person name="Barrero R.A."/>
            <person name="Guerrero F.D."/>
            <person name="Moolhuijzen P."/>
            <person name="Goolsby J.A."/>
            <person name="Tidwell J."/>
            <person name="Bellgard S.E."/>
            <person name="Bellgard M.I."/>
        </authorList>
    </citation>
    <scope>NUCLEOTIDE SEQUENCE</scope>
    <source>
        <tissue evidence="2">Shoot tissue taken approximately 20 cm above the soil surface</tissue>
    </source>
</reference>
<reference evidence="2" key="1">
    <citation type="submission" date="2014-09" db="EMBL/GenBank/DDBJ databases">
        <authorList>
            <person name="Magalhaes I.L.F."/>
            <person name="Oliveira U."/>
            <person name="Santos F.R."/>
            <person name="Vidigal T.H.D.A."/>
            <person name="Brescovit A.D."/>
            <person name="Santos A.J."/>
        </authorList>
    </citation>
    <scope>NUCLEOTIDE SEQUENCE</scope>
    <source>
        <tissue evidence="2">Shoot tissue taken approximately 20 cm above the soil surface</tissue>
    </source>
</reference>
<organism evidence="2">
    <name type="scientific">Arundo donax</name>
    <name type="common">Giant reed</name>
    <name type="synonym">Donax arundinaceus</name>
    <dbReference type="NCBI Taxonomy" id="35708"/>
    <lineage>
        <taxon>Eukaryota</taxon>
        <taxon>Viridiplantae</taxon>
        <taxon>Streptophyta</taxon>
        <taxon>Embryophyta</taxon>
        <taxon>Tracheophyta</taxon>
        <taxon>Spermatophyta</taxon>
        <taxon>Magnoliopsida</taxon>
        <taxon>Liliopsida</taxon>
        <taxon>Poales</taxon>
        <taxon>Poaceae</taxon>
        <taxon>PACMAD clade</taxon>
        <taxon>Arundinoideae</taxon>
        <taxon>Arundineae</taxon>
        <taxon>Arundo</taxon>
    </lineage>
</organism>
<accession>A0A0A8Y3W1</accession>
<sequence length="110" mass="12189">MIDLLQGFYLSPLISPPLASGHQKGKQRRKERLLDVFLDLLIIVVVVVLLIVVLLGSLGSCKRVLNLIHVTLLNLGTTRRASRLDVAVTIYLLEPLSVLLPSYPLLLHSD</sequence>
<evidence type="ECO:0000256" key="1">
    <source>
        <dbReference type="SAM" id="Phobius"/>
    </source>
</evidence>
<proteinExistence type="predicted"/>
<dbReference type="EMBL" id="GBRH01277915">
    <property type="protein sequence ID" value="JAD19980.1"/>
    <property type="molecule type" value="Transcribed_RNA"/>
</dbReference>
<evidence type="ECO:0000313" key="2">
    <source>
        <dbReference type="EMBL" id="JAD19980.1"/>
    </source>
</evidence>
<feature type="transmembrane region" description="Helical" evidence="1">
    <location>
        <begin position="36"/>
        <end position="58"/>
    </location>
</feature>
<protein>
    <submittedName>
        <fullName evidence="2">Uncharacterized protein</fullName>
    </submittedName>
</protein>
<keyword evidence="1" id="KW-0472">Membrane</keyword>
<keyword evidence="1" id="KW-0812">Transmembrane</keyword>
<dbReference type="AlphaFoldDB" id="A0A0A8Y3W1"/>
<name>A0A0A8Y3W1_ARUDO</name>